<protein>
    <submittedName>
        <fullName evidence="5">Predicted dehydrogenase</fullName>
    </submittedName>
</protein>
<dbReference type="AlphaFoldDB" id="A0A212RF01"/>
<gene>
    <name evidence="5" type="ORF">SAMN06265338_10427</name>
</gene>
<dbReference type="Pfam" id="PF22725">
    <property type="entry name" value="GFO_IDH_MocA_C3"/>
    <property type="match status" value="1"/>
</dbReference>
<evidence type="ECO:0000313" key="5">
    <source>
        <dbReference type="EMBL" id="SNB70793.1"/>
    </source>
</evidence>
<dbReference type="GO" id="GO:0016491">
    <property type="term" value="F:oxidoreductase activity"/>
    <property type="evidence" value="ECO:0007669"/>
    <property type="project" value="UniProtKB-KW"/>
</dbReference>
<dbReference type="OrthoDB" id="9776544at2"/>
<dbReference type="EMBL" id="FYDG01000004">
    <property type="protein sequence ID" value="SNB70793.1"/>
    <property type="molecule type" value="Genomic_DNA"/>
</dbReference>
<evidence type="ECO:0000259" key="3">
    <source>
        <dbReference type="Pfam" id="PF01408"/>
    </source>
</evidence>
<dbReference type="SUPFAM" id="SSF55347">
    <property type="entry name" value="Glyceraldehyde-3-phosphate dehydrogenase-like, C-terminal domain"/>
    <property type="match status" value="1"/>
</dbReference>
<dbReference type="InterPro" id="IPR036291">
    <property type="entry name" value="NAD(P)-bd_dom_sf"/>
</dbReference>
<organism evidence="5 6">
    <name type="scientific">Rhodoblastus acidophilus</name>
    <name type="common">Rhodopseudomonas acidophila</name>
    <dbReference type="NCBI Taxonomy" id="1074"/>
    <lineage>
        <taxon>Bacteria</taxon>
        <taxon>Pseudomonadati</taxon>
        <taxon>Pseudomonadota</taxon>
        <taxon>Alphaproteobacteria</taxon>
        <taxon>Hyphomicrobiales</taxon>
        <taxon>Rhodoblastaceae</taxon>
        <taxon>Rhodoblastus</taxon>
    </lineage>
</organism>
<evidence type="ECO:0000259" key="4">
    <source>
        <dbReference type="Pfam" id="PF22725"/>
    </source>
</evidence>
<accession>A0A212RF01</accession>
<dbReference type="Gene3D" id="3.30.360.10">
    <property type="entry name" value="Dihydrodipicolinate Reductase, domain 2"/>
    <property type="match status" value="1"/>
</dbReference>
<reference evidence="6" key="1">
    <citation type="submission" date="2017-06" db="EMBL/GenBank/DDBJ databases">
        <authorList>
            <person name="Varghese N."/>
            <person name="Submissions S."/>
        </authorList>
    </citation>
    <scope>NUCLEOTIDE SEQUENCE [LARGE SCALE GENOMIC DNA]</scope>
    <source>
        <strain evidence="6">DSM 137</strain>
    </source>
</reference>
<feature type="domain" description="Gfo/Idh/MocA-like oxidoreductase N-terminal" evidence="3">
    <location>
        <begin position="1"/>
        <end position="116"/>
    </location>
</feature>
<keyword evidence="6" id="KW-1185">Reference proteome</keyword>
<comment type="similarity">
    <text evidence="1">Belongs to the Gfo/Idh/MocA family.</text>
</comment>
<dbReference type="SUPFAM" id="SSF51735">
    <property type="entry name" value="NAD(P)-binding Rossmann-fold domains"/>
    <property type="match status" value="1"/>
</dbReference>
<dbReference type="InterPro" id="IPR051317">
    <property type="entry name" value="Gfo/Idh/MocA_oxidoreduct"/>
</dbReference>
<dbReference type="InterPro" id="IPR055170">
    <property type="entry name" value="GFO_IDH_MocA-like_dom"/>
</dbReference>
<dbReference type="Gene3D" id="3.40.50.720">
    <property type="entry name" value="NAD(P)-binding Rossmann-like Domain"/>
    <property type="match status" value="1"/>
</dbReference>
<dbReference type="GO" id="GO:0000166">
    <property type="term" value="F:nucleotide binding"/>
    <property type="evidence" value="ECO:0007669"/>
    <property type="project" value="InterPro"/>
</dbReference>
<evidence type="ECO:0000313" key="6">
    <source>
        <dbReference type="Proteomes" id="UP000198418"/>
    </source>
</evidence>
<evidence type="ECO:0000256" key="1">
    <source>
        <dbReference type="ARBA" id="ARBA00010928"/>
    </source>
</evidence>
<sequence length="428" mass="46882">MKVGIIGCGYVFDHYMATWPRYPGLEIAGLADRDPVRLRQAARYYGLNAYDSNAALLADPAIALVVNLTIIDSHFEVTRAALLAGKHVYSEKPLTGDLDSARALVELARARGLRLSCAPCNVLSDSVQTLWRALRDGLIGAPRLAYAEFDDNVIPLMRPESWRSRSGAPWPWREEYESGCTWEHAGYHLAWLCALFGPVASVTAFSRVIAPDKTTEPLDTPDFSVACLNFAGGMVARLTFSISAPTDHSMRVIGARGMLSLDSYRHYRSPVFLEIFDDVGLNARKFVSLRRLGALRGLFGVGGLPLLSPPLPHGGRRPRVKWTPAGLLAALKRREINDQDKTLGVAELAEAIEQGRPAFPPTDFTLHITELTLAIQAAGLAGVGAAMTTTFAPLEPRPETLAAPVFPPPRIPLWRRWLGARLAALHRH</sequence>
<evidence type="ECO:0000256" key="2">
    <source>
        <dbReference type="ARBA" id="ARBA00023002"/>
    </source>
</evidence>
<name>A0A212RF01_RHOAC</name>
<dbReference type="InterPro" id="IPR000683">
    <property type="entry name" value="Gfo/Idh/MocA-like_OxRdtase_N"/>
</dbReference>
<dbReference type="PANTHER" id="PTHR43708:SF5">
    <property type="entry name" value="CONSERVED EXPRESSED OXIDOREDUCTASE (EUROFUNG)-RELATED"/>
    <property type="match status" value="1"/>
</dbReference>
<dbReference type="Pfam" id="PF01408">
    <property type="entry name" value="GFO_IDH_MocA"/>
    <property type="match status" value="1"/>
</dbReference>
<feature type="domain" description="GFO/IDH/MocA-like oxidoreductase" evidence="4">
    <location>
        <begin position="127"/>
        <end position="259"/>
    </location>
</feature>
<proteinExistence type="inferred from homology"/>
<dbReference type="Proteomes" id="UP000198418">
    <property type="component" value="Unassembled WGS sequence"/>
</dbReference>
<keyword evidence="2" id="KW-0560">Oxidoreductase</keyword>
<dbReference type="RefSeq" id="WP_141098416.1">
    <property type="nucleotide sequence ID" value="NZ_FYDG01000004.1"/>
</dbReference>
<dbReference type="PANTHER" id="PTHR43708">
    <property type="entry name" value="CONSERVED EXPRESSED OXIDOREDUCTASE (EUROFUNG)"/>
    <property type="match status" value="1"/>
</dbReference>